<feature type="domain" description="AB hydrolase-1" evidence="2">
    <location>
        <begin position="23"/>
        <end position="277"/>
    </location>
</feature>
<dbReference type="PANTHER" id="PTHR43433:SF5">
    <property type="entry name" value="AB HYDROLASE-1 DOMAIN-CONTAINING PROTEIN"/>
    <property type="match status" value="1"/>
</dbReference>
<dbReference type="InterPro" id="IPR000073">
    <property type="entry name" value="AB_hydrolase_1"/>
</dbReference>
<dbReference type="EMBL" id="AUXX01000011">
    <property type="protein sequence ID" value="KZN67817.1"/>
    <property type="molecule type" value="Genomic_DNA"/>
</dbReference>
<name>A0A162B7M2_9GAMM</name>
<organism evidence="3 4">
    <name type="scientific">Pseudoalteromonas luteoviolacea S4060-1</name>
    <dbReference type="NCBI Taxonomy" id="1365257"/>
    <lineage>
        <taxon>Bacteria</taxon>
        <taxon>Pseudomonadati</taxon>
        <taxon>Pseudomonadota</taxon>
        <taxon>Gammaproteobacteria</taxon>
        <taxon>Alteromonadales</taxon>
        <taxon>Pseudoalteromonadaceae</taxon>
        <taxon>Pseudoalteromonas</taxon>
    </lineage>
</organism>
<dbReference type="GO" id="GO:0046503">
    <property type="term" value="P:glycerolipid catabolic process"/>
    <property type="evidence" value="ECO:0007669"/>
    <property type="project" value="TreeGrafter"/>
</dbReference>
<gene>
    <name evidence="3" type="ORF">N478_16475</name>
</gene>
<dbReference type="Proteomes" id="UP000076661">
    <property type="component" value="Unassembled WGS sequence"/>
</dbReference>
<dbReference type="InterPro" id="IPR050471">
    <property type="entry name" value="AB_hydrolase"/>
</dbReference>
<dbReference type="AlphaFoldDB" id="A0A162B7M2"/>
<reference evidence="3 4" key="1">
    <citation type="submission" date="2013-07" db="EMBL/GenBank/DDBJ databases">
        <title>Comparative Genomic and Metabolomic Analysis of Twelve Strains of Pseudoalteromonas luteoviolacea.</title>
        <authorList>
            <person name="Vynne N.G."/>
            <person name="Mansson M."/>
            <person name="Gram L."/>
        </authorList>
    </citation>
    <scope>NUCLEOTIDE SEQUENCE [LARGE SCALE GENOMIC DNA]</scope>
    <source>
        <strain evidence="3 4">S4060-1</strain>
    </source>
</reference>
<evidence type="ECO:0000256" key="1">
    <source>
        <dbReference type="SAM" id="MobiDB-lite"/>
    </source>
</evidence>
<dbReference type="SUPFAM" id="SSF53474">
    <property type="entry name" value="alpha/beta-Hydrolases"/>
    <property type="match status" value="1"/>
</dbReference>
<comment type="caution">
    <text evidence="3">The sequence shown here is derived from an EMBL/GenBank/DDBJ whole genome shotgun (WGS) entry which is preliminary data.</text>
</comment>
<dbReference type="RefSeq" id="WP_063380697.1">
    <property type="nucleotide sequence ID" value="NZ_AUXX01000011.1"/>
</dbReference>
<proteinExistence type="predicted"/>
<evidence type="ECO:0000313" key="4">
    <source>
        <dbReference type="Proteomes" id="UP000076661"/>
    </source>
</evidence>
<feature type="region of interest" description="Disordered" evidence="1">
    <location>
        <begin position="299"/>
        <end position="319"/>
    </location>
</feature>
<protein>
    <recommendedName>
        <fullName evidence="2">AB hydrolase-1 domain-containing protein</fullName>
    </recommendedName>
</protein>
<sequence length="319" mass="35200">MSSVSIHNGISINYQDEGDKKAPAIILIMGLGAQMTLWPDELFYGLAEAGFRVIRFDNRDAGLSTQLEQYGRPSLIKSWLSSRLPIRANAPYTLEEMAEDTLALMKALKVKRAHLIGASMGGMIAQLIAAKQKKKVLSLTSIMSTSSALKLTHSNLKVFAQLARLRPSAANRDAAINYNIRLNQLIGSPGYPQDERILKRQAIETVDRAYNPHGFQRQLAAMAASGSRQNLMAKVKAPTLVIHGAEDPIIPSQEGEKTAQQIRKSKLKIVPGMGHNFPPELMPKLIKWISKHVRKSEAKRAKKLAQKAQKPDWGKGPLV</sequence>
<dbReference type="Pfam" id="PF00561">
    <property type="entry name" value="Abhydrolase_1"/>
    <property type="match status" value="1"/>
</dbReference>
<dbReference type="InterPro" id="IPR029058">
    <property type="entry name" value="AB_hydrolase_fold"/>
</dbReference>
<dbReference type="Gene3D" id="3.40.50.1820">
    <property type="entry name" value="alpha/beta hydrolase"/>
    <property type="match status" value="1"/>
</dbReference>
<accession>A0A162B7M2</accession>
<dbReference type="GO" id="GO:0004806">
    <property type="term" value="F:triacylglycerol lipase activity"/>
    <property type="evidence" value="ECO:0007669"/>
    <property type="project" value="TreeGrafter"/>
</dbReference>
<dbReference type="PANTHER" id="PTHR43433">
    <property type="entry name" value="HYDROLASE, ALPHA/BETA FOLD FAMILY PROTEIN"/>
    <property type="match status" value="1"/>
</dbReference>
<dbReference type="PATRIC" id="fig|1365257.3.peg.1712"/>
<evidence type="ECO:0000259" key="2">
    <source>
        <dbReference type="Pfam" id="PF00561"/>
    </source>
</evidence>
<evidence type="ECO:0000313" key="3">
    <source>
        <dbReference type="EMBL" id="KZN67817.1"/>
    </source>
</evidence>